<dbReference type="EMBL" id="JAARLZ010000006">
    <property type="protein sequence ID" value="NII07195.1"/>
    <property type="molecule type" value="Genomic_DNA"/>
</dbReference>
<evidence type="ECO:0000313" key="3">
    <source>
        <dbReference type="Proteomes" id="UP000490980"/>
    </source>
</evidence>
<dbReference type="RefSeq" id="WP_166948874.1">
    <property type="nucleotide sequence ID" value="NZ_JAARLZ010000006.1"/>
</dbReference>
<feature type="region of interest" description="Disordered" evidence="1">
    <location>
        <begin position="38"/>
        <end position="59"/>
    </location>
</feature>
<reference evidence="2 3" key="1">
    <citation type="submission" date="2020-03" db="EMBL/GenBank/DDBJ databases">
        <authorList>
            <person name="Lai Q."/>
        </authorList>
    </citation>
    <scope>NUCLEOTIDE SEQUENCE [LARGE SCALE GENOMIC DNA]</scope>
    <source>
        <strain evidence="2 3">CCUG 25036</strain>
    </source>
</reference>
<accession>A0A7X5UB76</accession>
<proteinExistence type="predicted"/>
<dbReference type="AlphaFoldDB" id="A0A7X5UB76"/>
<organism evidence="2 3">
    <name type="scientific">Luteibacter anthropi</name>
    <dbReference type="NCBI Taxonomy" id="564369"/>
    <lineage>
        <taxon>Bacteria</taxon>
        <taxon>Pseudomonadati</taxon>
        <taxon>Pseudomonadota</taxon>
        <taxon>Gammaproteobacteria</taxon>
        <taxon>Lysobacterales</taxon>
        <taxon>Rhodanobacteraceae</taxon>
        <taxon>Luteibacter</taxon>
    </lineage>
</organism>
<comment type="caution">
    <text evidence="2">The sequence shown here is derived from an EMBL/GenBank/DDBJ whole genome shotgun (WGS) entry which is preliminary data.</text>
</comment>
<gene>
    <name evidence="2" type="ORF">HBF25_12455</name>
</gene>
<name>A0A7X5UB76_9GAMM</name>
<dbReference type="Proteomes" id="UP000490980">
    <property type="component" value="Unassembled WGS sequence"/>
</dbReference>
<protein>
    <submittedName>
        <fullName evidence="2">Uncharacterized protein</fullName>
    </submittedName>
</protein>
<evidence type="ECO:0000313" key="2">
    <source>
        <dbReference type="EMBL" id="NII07195.1"/>
    </source>
</evidence>
<keyword evidence="3" id="KW-1185">Reference proteome</keyword>
<evidence type="ECO:0000256" key="1">
    <source>
        <dbReference type="SAM" id="MobiDB-lite"/>
    </source>
</evidence>
<sequence length="59" mass="6328">MGDTLATIDPARPPLKLGRAFLEGIKTLRNDLGNVRCAAPPTDENDPVAELHAPVHDAR</sequence>